<keyword evidence="1" id="KW-1133">Transmembrane helix</keyword>
<sequence length="57" mass="6321">MRLAGVLGMVLGPILCLIFLNICTSGVFDGLLSDLRLATRDMVAFLHNRTLDEDDRK</sequence>
<protein>
    <submittedName>
        <fullName evidence="2">Uncharacterized protein</fullName>
    </submittedName>
</protein>
<dbReference type="AlphaFoldDB" id="A0A644WGX8"/>
<dbReference type="EMBL" id="VSSQ01000894">
    <property type="protein sequence ID" value="MPM02748.1"/>
    <property type="molecule type" value="Genomic_DNA"/>
</dbReference>
<accession>A0A644WGX8</accession>
<keyword evidence="1" id="KW-0472">Membrane</keyword>
<name>A0A644WGX8_9ZZZZ</name>
<evidence type="ECO:0000256" key="1">
    <source>
        <dbReference type="SAM" id="Phobius"/>
    </source>
</evidence>
<feature type="transmembrane region" description="Helical" evidence="1">
    <location>
        <begin position="6"/>
        <end position="32"/>
    </location>
</feature>
<comment type="caution">
    <text evidence="2">The sequence shown here is derived from an EMBL/GenBank/DDBJ whole genome shotgun (WGS) entry which is preliminary data.</text>
</comment>
<proteinExistence type="predicted"/>
<reference evidence="2" key="1">
    <citation type="submission" date="2019-08" db="EMBL/GenBank/DDBJ databases">
        <authorList>
            <person name="Kucharzyk K."/>
            <person name="Murdoch R.W."/>
            <person name="Higgins S."/>
            <person name="Loffler F."/>
        </authorList>
    </citation>
    <scope>NUCLEOTIDE SEQUENCE</scope>
</reference>
<organism evidence="2">
    <name type="scientific">bioreactor metagenome</name>
    <dbReference type="NCBI Taxonomy" id="1076179"/>
    <lineage>
        <taxon>unclassified sequences</taxon>
        <taxon>metagenomes</taxon>
        <taxon>ecological metagenomes</taxon>
    </lineage>
</organism>
<evidence type="ECO:0000313" key="2">
    <source>
        <dbReference type="EMBL" id="MPM02748.1"/>
    </source>
</evidence>
<gene>
    <name evidence="2" type="ORF">SDC9_49003</name>
</gene>
<keyword evidence="1" id="KW-0812">Transmembrane</keyword>